<sequence length="425" mass="47871">MKGYLVLLIALILLAPMAIISNATTTEPYQTVQIPSLTIYKDLTYHVVAQKTLNNTKITTIFSVNYEVTSIENTTLSVSVSGNFTKNMSYVIGGLGNFSVNIFSELFSLHYPFIPPFLEFNNTYGLNTTEGRWDLHYVGPTNVTIMNKNVTASAYIVYFNQTYSQYYVILKNGLIANTSYSSENGSQITMWLVSYSNPVNITFSTPSLTGIGKPYLYIQYINNFETDSLTPEYYLEVYYPYQVGDYLVQINYLLYPQQGSLVVPANLGNIPQPISFVAVFAPYYKEQLTFVNNVGNSTIMWKGVNLTLINTTYIKTINGTYVKAYVYKYYQNSSVPQASVILYVYFSSDGTLLQQSVYSVGLKNITVMFKLVSNEYVSLDSQYPTLTKPLYTTLPYEPVNLPTAILITVIISVVISALIVVLRQR</sequence>
<evidence type="ECO:0000313" key="2">
    <source>
        <dbReference type="EMBL" id="QGR19943.1"/>
    </source>
</evidence>
<dbReference type="GeneID" id="42799020"/>
<dbReference type="KEGG" id="sazo:D1868_08075"/>
<evidence type="ECO:0008006" key="4">
    <source>
        <dbReference type="Google" id="ProtNLM"/>
    </source>
</evidence>
<keyword evidence="3" id="KW-1185">Reference proteome</keyword>
<proteinExistence type="predicted"/>
<evidence type="ECO:0000256" key="1">
    <source>
        <dbReference type="SAM" id="Phobius"/>
    </source>
</evidence>
<keyword evidence="1" id="KW-0472">Membrane</keyword>
<reference evidence="2 3" key="1">
    <citation type="submission" date="2019-10" db="EMBL/GenBank/DDBJ databases">
        <title>Genome Sequences from Six Type Strain Members of the Archaeal Family Sulfolobaceae: Acidianus ambivalens, Acidianus infernus, Metallosphaera prunae, Stygiolobus azoricus, Sulfolobus metallicus, and Sulfurisphaera ohwakuensis.</title>
        <authorList>
            <person name="Counts J.A."/>
            <person name="Kelly R.M."/>
        </authorList>
    </citation>
    <scope>NUCLEOTIDE SEQUENCE [LARGE SCALE GENOMIC DNA]</scope>
    <source>
        <strain evidence="2 3">FC6</strain>
    </source>
</reference>
<accession>A0A650CQ90</accession>
<dbReference type="OrthoDB" id="34657at2157"/>
<dbReference type="AlphaFoldDB" id="A0A650CQ90"/>
<protein>
    <recommendedName>
        <fullName evidence="4">Thermopsin</fullName>
    </recommendedName>
</protein>
<organism evidence="2 3">
    <name type="scientific">Stygiolobus azoricus</name>
    <dbReference type="NCBI Taxonomy" id="41675"/>
    <lineage>
        <taxon>Archaea</taxon>
        <taxon>Thermoproteota</taxon>
        <taxon>Thermoprotei</taxon>
        <taxon>Sulfolobales</taxon>
        <taxon>Sulfolobaceae</taxon>
        <taxon>Stygiolobus</taxon>
    </lineage>
</organism>
<gene>
    <name evidence="2" type="ORF">D1868_08075</name>
</gene>
<keyword evidence="1" id="KW-0812">Transmembrane</keyword>
<keyword evidence="1" id="KW-1133">Transmembrane helix</keyword>
<dbReference type="Proteomes" id="UP000423396">
    <property type="component" value="Chromosome"/>
</dbReference>
<name>A0A650CQ90_9CREN</name>
<dbReference type="RefSeq" id="WP_156007248.1">
    <property type="nucleotide sequence ID" value="NZ_CP045483.1"/>
</dbReference>
<dbReference type="EMBL" id="CP045483">
    <property type="protein sequence ID" value="QGR19943.1"/>
    <property type="molecule type" value="Genomic_DNA"/>
</dbReference>
<evidence type="ECO:0000313" key="3">
    <source>
        <dbReference type="Proteomes" id="UP000423396"/>
    </source>
</evidence>
<feature type="transmembrane region" description="Helical" evidence="1">
    <location>
        <begin position="401"/>
        <end position="422"/>
    </location>
</feature>